<dbReference type="EMBL" id="BGZK01000029">
    <property type="protein sequence ID" value="GBP08025.1"/>
    <property type="molecule type" value="Genomic_DNA"/>
</dbReference>
<sequence length="113" mass="12665">MPASRTLRTVNKRRYQYGDNVKEEASVFSLINLSGLQPVKGYPDSIATENCLLPSLLFTVDARRRAAASARDIFHTLRPSEFTSALRNSKKLDASGTFFPSLFCISWSSPLRH</sequence>
<keyword evidence="2" id="KW-1185">Reference proteome</keyword>
<organism evidence="1 2">
    <name type="scientific">Eumeta variegata</name>
    <name type="common">Bagworm moth</name>
    <name type="synonym">Eumeta japonica</name>
    <dbReference type="NCBI Taxonomy" id="151549"/>
    <lineage>
        <taxon>Eukaryota</taxon>
        <taxon>Metazoa</taxon>
        <taxon>Ecdysozoa</taxon>
        <taxon>Arthropoda</taxon>
        <taxon>Hexapoda</taxon>
        <taxon>Insecta</taxon>
        <taxon>Pterygota</taxon>
        <taxon>Neoptera</taxon>
        <taxon>Endopterygota</taxon>
        <taxon>Lepidoptera</taxon>
        <taxon>Glossata</taxon>
        <taxon>Ditrysia</taxon>
        <taxon>Tineoidea</taxon>
        <taxon>Psychidae</taxon>
        <taxon>Oiketicinae</taxon>
        <taxon>Eumeta</taxon>
    </lineage>
</organism>
<protein>
    <submittedName>
        <fullName evidence="1">Uncharacterized protein</fullName>
    </submittedName>
</protein>
<proteinExistence type="predicted"/>
<name>A0A4C1T1H6_EUMVA</name>
<comment type="caution">
    <text evidence="1">The sequence shown here is derived from an EMBL/GenBank/DDBJ whole genome shotgun (WGS) entry which is preliminary data.</text>
</comment>
<accession>A0A4C1T1H6</accession>
<evidence type="ECO:0000313" key="1">
    <source>
        <dbReference type="EMBL" id="GBP08025.1"/>
    </source>
</evidence>
<evidence type="ECO:0000313" key="2">
    <source>
        <dbReference type="Proteomes" id="UP000299102"/>
    </source>
</evidence>
<gene>
    <name evidence="1" type="ORF">EVAR_2848_1</name>
</gene>
<reference evidence="1 2" key="1">
    <citation type="journal article" date="2019" name="Commun. Biol.">
        <title>The bagworm genome reveals a unique fibroin gene that provides high tensile strength.</title>
        <authorList>
            <person name="Kono N."/>
            <person name="Nakamura H."/>
            <person name="Ohtoshi R."/>
            <person name="Tomita M."/>
            <person name="Numata K."/>
            <person name="Arakawa K."/>
        </authorList>
    </citation>
    <scope>NUCLEOTIDE SEQUENCE [LARGE SCALE GENOMIC DNA]</scope>
</reference>
<dbReference type="Proteomes" id="UP000299102">
    <property type="component" value="Unassembled WGS sequence"/>
</dbReference>
<dbReference type="AlphaFoldDB" id="A0A4C1T1H6"/>